<keyword evidence="2" id="KW-1185">Reference proteome</keyword>
<accession>A0ABU7EZ36</accession>
<dbReference type="EMBL" id="JAHUTJ010071726">
    <property type="protein sequence ID" value="MED6292339.1"/>
    <property type="molecule type" value="Genomic_DNA"/>
</dbReference>
<comment type="caution">
    <text evidence="1">The sequence shown here is derived from an EMBL/GenBank/DDBJ whole genome shotgun (WGS) entry which is preliminary data.</text>
</comment>
<evidence type="ECO:0000313" key="2">
    <source>
        <dbReference type="Proteomes" id="UP001352852"/>
    </source>
</evidence>
<sequence length="111" mass="11831">MIESVSLSCYSPEFCCFGGKNCRLMSTTESIHPSMVARVTGPAGKPFILPATLSSAECVLRGAAAPLADGAPVLISEAVWLNVMDPAEENCPRSEPDFSFHVDLTILKLSK</sequence>
<reference evidence="1 2" key="1">
    <citation type="submission" date="2021-06" db="EMBL/GenBank/DDBJ databases">
        <authorList>
            <person name="Palmer J.M."/>
        </authorList>
    </citation>
    <scope>NUCLEOTIDE SEQUENCE [LARGE SCALE GENOMIC DNA]</scope>
    <source>
        <strain evidence="1 2">CL_MEX2019</strain>
        <tissue evidence="1">Muscle</tissue>
    </source>
</reference>
<evidence type="ECO:0000313" key="1">
    <source>
        <dbReference type="EMBL" id="MED6292339.1"/>
    </source>
</evidence>
<protein>
    <submittedName>
        <fullName evidence="1">Uncharacterized protein</fullName>
    </submittedName>
</protein>
<gene>
    <name evidence="1" type="ORF">CHARACLAT_032796</name>
</gene>
<organism evidence="1 2">
    <name type="scientific">Characodon lateralis</name>
    <dbReference type="NCBI Taxonomy" id="208331"/>
    <lineage>
        <taxon>Eukaryota</taxon>
        <taxon>Metazoa</taxon>
        <taxon>Chordata</taxon>
        <taxon>Craniata</taxon>
        <taxon>Vertebrata</taxon>
        <taxon>Euteleostomi</taxon>
        <taxon>Actinopterygii</taxon>
        <taxon>Neopterygii</taxon>
        <taxon>Teleostei</taxon>
        <taxon>Neoteleostei</taxon>
        <taxon>Acanthomorphata</taxon>
        <taxon>Ovalentaria</taxon>
        <taxon>Atherinomorphae</taxon>
        <taxon>Cyprinodontiformes</taxon>
        <taxon>Goodeidae</taxon>
        <taxon>Characodon</taxon>
    </lineage>
</organism>
<dbReference type="Proteomes" id="UP001352852">
    <property type="component" value="Unassembled WGS sequence"/>
</dbReference>
<name>A0ABU7EZ36_9TELE</name>
<proteinExistence type="predicted"/>